<proteinExistence type="predicted"/>
<name>A0ABQ5J2W2_9ASTR</name>
<gene>
    <name evidence="1" type="ORF">Tco_1122338</name>
</gene>
<evidence type="ECO:0000313" key="2">
    <source>
        <dbReference type="Proteomes" id="UP001151760"/>
    </source>
</evidence>
<accession>A0ABQ5J2W2</accession>
<reference evidence="1" key="1">
    <citation type="journal article" date="2022" name="Int. J. Mol. Sci.">
        <title>Draft Genome of Tanacetum Coccineum: Genomic Comparison of Closely Related Tanacetum-Family Plants.</title>
        <authorList>
            <person name="Yamashiro T."/>
            <person name="Shiraishi A."/>
            <person name="Nakayama K."/>
            <person name="Satake H."/>
        </authorList>
    </citation>
    <scope>NUCLEOTIDE SEQUENCE</scope>
</reference>
<dbReference type="Proteomes" id="UP001151760">
    <property type="component" value="Unassembled WGS sequence"/>
</dbReference>
<evidence type="ECO:0000313" key="1">
    <source>
        <dbReference type="EMBL" id="GJU05908.1"/>
    </source>
</evidence>
<reference evidence="1" key="2">
    <citation type="submission" date="2022-01" db="EMBL/GenBank/DDBJ databases">
        <authorList>
            <person name="Yamashiro T."/>
            <person name="Shiraishi A."/>
            <person name="Satake H."/>
            <person name="Nakayama K."/>
        </authorList>
    </citation>
    <scope>NUCLEOTIDE SEQUENCE</scope>
</reference>
<keyword evidence="2" id="KW-1185">Reference proteome</keyword>
<comment type="caution">
    <text evidence="1">The sequence shown here is derived from an EMBL/GenBank/DDBJ whole genome shotgun (WGS) entry which is preliminary data.</text>
</comment>
<organism evidence="1 2">
    <name type="scientific">Tanacetum coccineum</name>
    <dbReference type="NCBI Taxonomy" id="301880"/>
    <lineage>
        <taxon>Eukaryota</taxon>
        <taxon>Viridiplantae</taxon>
        <taxon>Streptophyta</taxon>
        <taxon>Embryophyta</taxon>
        <taxon>Tracheophyta</taxon>
        <taxon>Spermatophyta</taxon>
        <taxon>Magnoliopsida</taxon>
        <taxon>eudicotyledons</taxon>
        <taxon>Gunneridae</taxon>
        <taxon>Pentapetalae</taxon>
        <taxon>asterids</taxon>
        <taxon>campanulids</taxon>
        <taxon>Asterales</taxon>
        <taxon>Asteraceae</taxon>
        <taxon>Asteroideae</taxon>
        <taxon>Anthemideae</taxon>
        <taxon>Anthemidinae</taxon>
        <taxon>Tanacetum</taxon>
    </lineage>
</organism>
<protein>
    <submittedName>
        <fullName evidence="1">Uncharacterized protein</fullName>
    </submittedName>
</protein>
<dbReference type="EMBL" id="BQNB010021389">
    <property type="protein sequence ID" value="GJU05908.1"/>
    <property type="molecule type" value="Genomic_DNA"/>
</dbReference>
<sequence>MNSDIEDDIMDPVMQCTTLPSHSSFSQKKLVSFVTEIHTLSIDISLRDYAPVTRTDSTAAKPCQEDSYEFYLITGIPHHGLDLWLQIQIFYDHVDGTTQKGIDYAAGGRLRKLRPDEAWAAIESLNYENPDIEQLLGIMERKVDTLMKDAISLMGKSKSVFRLTTNEMYRPPSEPSRQEEFEHIVMNFIFDQEERITQLEDYMQVIAEEFMEFSSEVARRLKERIKENENKPRKIEKITKYPDTKVLENSAKHDFLENLEKKTFPTPANLLCVRYVRLIHSNPSQPRKNIFGFKPGERANLSRHNPSNSLTVQPPTQNDTTFMVNDPIKRDPSPHCSFTHVESNRVFDPGGKTHDLSFKGSHGLQFQNS</sequence>